<reference evidence="2 3" key="1">
    <citation type="journal article" date="2006" name="Nature">
        <title>Global trends of whole-genome duplications revealed by the ciliate Paramecium tetraurelia.</title>
        <authorList>
            <consortium name="Genoscope"/>
            <person name="Aury J.-M."/>
            <person name="Jaillon O."/>
            <person name="Duret L."/>
            <person name="Noel B."/>
            <person name="Jubin C."/>
            <person name="Porcel B.M."/>
            <person name="Segurens B."/>
            <person name="Daubin V."/>
            <person name="Anthouard V."/>
            <person name="Aiach N."/>
            <person name="Arnaiz O."/>
            <person name="Billaut A."/>
            <person name="Beisson J."/>
            <person name="Blanc I."/>
            <person name="Bouhouche K."/>
            <person name="Camara F."/>
            <person name="Duharcourt S."/>
            <person name="Guigo R."/>
            <person name="Gogendeau D."/>
            <person name="Katinka M."/>
            <person name="Keller A.-M."/>
            <person name="Kissmehl R."/>
            <person name="Klotz C."/>
            <person name="Koll F."/>
            <person name="Le Moue A."/>
            <person name="Lepere C."/>
            <person name="Malinsky S."/>
            <person name="Nowacki M."/>
            <person name="Nowak J.K."/>
            <person name="Plattner H."/>
            <person name="Poulain J."/>
            <person name="Ruiz F."/>
            <person name="Serrano V."/>
            <person name="Zagulski M."/>
            <person name="Dessen P."/>
            <person name="Betermier M."/>
            <person name="Weissenbach J."/>
            <person name="Scarpelli C."/>
            <person name="Schachter V."/>
            <person name="Sperling L."/>
            <person name="Meyer E."/>
            <person name="Cohen J."/>
            <person name="Wincker P."/>
        </authorList>
    </citation>
    <scope>NUCLEOTIDE SEQUENCE [LARGE SCALE GENOMIC DNA]</scope>
    <source>
        <strain evidence="2 3">Stock d4-2</strain>
    </source>
</reference>
<dbReference type="InterPro" id="IPR001300">
    <property type="entry name" value="Peptidase_C2_calpain_cat"/>
</dbReference>
<dbReference type="InterPro" id="IPR038765">
    <property type="entry name" value="Papain-like_cys_pep_sf"/>
</dbReference>
<gene>
    <name evidence="2" type="ORF">GSPATT00032570001</name>
</gene>
<proteinExistence type="predicted"/>
<sequence length="655" mass="77423">MHYQNREAYTNQMDNLSQVGIKDFEQKDFYEKCDNKMLVLHELKQFEKIQKSYNADPKLKASDFYSSFTFLNAVIVVQQNMGNLKKIFESNDELYGVWLWKQGLEKLVIVDDQIPCKLSGNYPHLATIISEYQWPIILEKAIGKMLGLGYNSFKALKNDSIEFYLQVFFLKLTNQMITGQLIHEQEFQSFEDLEKKLKDKSNILFVKYQQDSKSIASVITTHPSDGQDQLKLIKLIAPNSESVYFQGRQKDDSVCYLSWEEFKTNFQSVHVLQWKDDYIMTAISLENPIERKTDIIEHTYSYKFKIENQGNYQCTLWQKDFVIEDNEIIIRSQNNKKQIGLLRVLLFQELESNQYKFIDGQCDFQCDISINALLEKGEYLILCQAYFNNFGNDSQEPLQKYFDLNFSIKGEIANSKIYPDDQFEQKKINLIKSLIQHTLAKDKKRSIISSHQQQINVYTNQIYGFLYFYYENRGTIDIQEQIEFKEQGYLIRYDSLKKENQVLVEVKQNCFQILLYTLDPEIINKSENTNFQYQYTHALVGQCKHQIGQWKIHDQIRADQYTQKIVCDQFIAYINQNHSGITMQFQNNHEQDVSLELQFTELKNLRLAENPQCQIDGSSIYIQLQKKTEMQIYFQTNEPQQYYGHKITLEITKLN</sequence>
<evidence type="ECO:0000259" key="1">
    <source>
        <dbReference type="Pfam" id="PF00648"/>
    </source>
</evidence>
<accession>A0BW01</accession>
<dbReference type="GO" id="GO:0004198">
    <property type="term" value="F:calcium-dependent cysteine-type endopeptidase activity"/>
    <property type="evidence" value="ECO:0007669"/>
    <property type="project" value="InterPro"/>
</dbReference>
<dbReference type="Proteomes" id="UP000000600">
    <property type="component" value="Unassembled WGS sequence"/>
</dbReference>
<dbReference type="KEGG" id="ptm:GSPATT00032570001"/>
<dbReference type="GeneID" id="5015900"/>
<keyword evidence="3" id="KW-1185">Reference proteome</keyword>
<dbReference type="RefSeq" id="XP_001430116.1">
    <property type="nucleotide sequence ID" value="XM_001430079.1"/>
</dbReference>
<dbReference type="InParanoid" id="A0BW01"/>
<dbReference type="OrthoDB" id="304790at2759"/>
<dbReference type="Pfam" id="PF00648">
    <property type="entry name" value="Peptidase_C2"/>
    <property type="match status" value="1"/>
</dbReference>
<dbReference type="OMA" id="FEQKDFY"/>
<evidence type="ECO:0000313" key="2">
    <source>
        <dbReference type="EMBL" id="CAK62718.1"/>
    </source>
</evidence>
<feature type="domain" description="Calpain catalytic" evidence="1">
    <location>
        <begin position="71"/>
        <end position="203"/>
    </location>
</feature>
<organism evidence="2 3">
    <name type="scientific">Paramecium tetraurelia</name>
    <dbReference type="NCBI Taxonomy" id="5888"/>
    <lineage>
        <taxon>Eukaryota</taxon>
        <taxon>Sar</taxon>
        <taxon>Alveolata</taxon>
        <taxon>Ciliophora</taxon>
        <taxon>Intramacronucleata</taxon>
        <taxon>Oligohymenophorea</taxon>
        <taxon>Peniculida</taxon>
        <taxon>Parameciidae</taxon>
        <taxon>Paramecium</taxon>
    </lineage>
</organism>
<protein>
    <recommendedName>
        <fullName evidence="1">Calpain catalytic domain-containing protein</fullName>
    </recommendedName>
</protein>
<dbReference type="SUPFAM" id="SSF54001">
    <property type="entry name" value="Cysteine proteinases"/>
    <property type="match status" value="1"/>
</dbReference>
<dbReference type="GO" id="GO:0006508">
    <property type="term" value="P:proteolysis"/>
    <property type="evidence" value="ECO:0007669"/>
    <property type="project" value="InterPro"/>
</dbReference>
<dbReference type="AlphaFoldDB" id="A0BW01"/>
<name>A0BW01_PARTE</name>
<dbReference type="HOGENOM" id="CLU_407402_0_0_1"/>
<evidence type="ECO:0000313" key="3">
    <source>
        <dbReference type="Proteomes" id="UP000000600"/>
    </source>
</evidence>
<dbReference type="EMBL" id="CT868020">
    <property type="protein sequence ID" value="CAK62718.1"/>
    <property type="molecule type" value="Genomic_DNA"/>
</dbReference>